<dbReference type="NCBIfam" id="TIGR02395">
    <property type="entry name" value="rpoN_sigma"/>
    <property type="match status" value="1"/>
</dbReference>
<dbReference type="Gene3D" id="1.10.10.60">
    <property type="entry name" value="Homeodomain-like"/>
    <property type="match status" value="1"/>
</dbReference>
<dbReference type="InterPro" id="IPR038709">
    <property type="entry name" value="RpoN_core-bd_sf"/>
</dbReference>
<keyword evidence="12" id="KW-1185">Reference proteome</keyword>
<dbReference type="Pfam" id="PF04552">
    <property type="entry name" value="Sigma54_DBD"/>
    <property type="match status" value="1"/>
</dbReference>
<accession>A0A7R6PGQ9</accession>
<dbReference type="EMBL" id="AP017470">
    <property type="protein sequence ID" value="BBB32304.1"/>
    <property type="molecule type" value="Genomic_DNA"/>
</dbReference>
<evidence type="ECO:0000256" key="6">
    <source>
        <dbReference type="ARBA" id="ARBA00023082"/>
    </source>
</evidence>
<keyword evidence="8" id="KW-0804">Transcription</keyword>
<feature type="domain" description="RNA polymerase sigma factor 54 DNA-binding" evidence="9">
    <location>
        <begin position="325"/>
        <end position="482"/>
    </location>
</feature>
<keyword evidence="7" id="KW-0238">DNA-binding</keyword>
<dbReference type="GO" id="GO:0016987">
    <property type="term" value="F:sigma factor activity"/>
    <property type="evidence" value="ECO:0007669"/>
    <property type="project" value="UniProtKB-KW"/>
</dbReference>
<dbReference type="Pfam" id="PF04963">
    <property type="entry name" value="Sigma54_CBD"/>
    <property type="match status" value="1"/>
</dbReference>
<keyword evidence="5" id="KW-0805">Transcription regulation</keyword>
<name>A0A7R6PGQ9_9BACT</name>
<dbReference type="GO" id="GO:0006352">
    <property type="term" value="P:DNA-templated transcription initiation"/>
    <property type="evidence" value="ECO:0007669"/>
    <property type="project" value="InterPro"/>
</dbReference>
<protein>
    <submittedName>
        <fullName evidence="11">RNA polymerase sigma-54 factor</fullName>
    </submittedName>
</protein>
<dbReference type="NCBIfam" id="NF009118">
    <property type="entry name" value="PRK12469.1"/>
    <property type="match status" value="1"/>
</dbReference>
<keyword evidence="2" id="KW-0240">DNA-directed RNA polymerase</keyword>
<evidence type="ECO:0000256" key="3">
    <source>
        <dbReference type="ARBA" id="ARBA00022679"/>
    </source>
</evidence>
<dbReference type="GO" id="GO:0000428">
    <property type="term" value="C:DNA-directed RNA polymerase complex"/>
    <property type="evidence" value="ECO:0007669"/>
    <property type="project" value="UniProtKB-KW"/>
</dbReference>
<dbReference type="KEGG" id="thyd:TTHT_0735"/>
<evidence type="ECO:0000259" key="10">
    <source>
        <dbReference type="Pfam" id="PF04963"/>
    </source>
</evidence>
<dbReference type="Proteomes" id="UP000595564">
    <property type="component" value="Chromosome"/>
</dbReference>
<evidence type="ECO:0000256" key="5">
    <source>
        <dbReference type="ARBA" id="ARBA00023015"/>
    </source>
</evidence>
<dbReference type="Pfam" id="PF00309">
    <property type="entry name" value="Sigma54_AID"/>
    <property type="match status" value="1"/>
</dbReference>
<dbReference type="GO" id="GO:0016779">
    <property type="term" value="F:nucleotidyltransferase activity"/>
    <property type="evidence" value="ECO:0007669"/>
    <property type="project" value="UniProtKB-KW"/>
</dbReference>
<dbReference type="PANTHER" id="PTHR32248:SF4">
    <property type="entry name" value="RNA POLYMERASE SIGMA-54 FACTOR"/>
    <property type="match status" value="1"/>
</dbReference>
<reference evidence="11 12" key="1">
    <citation type="journal article" date="2012" name="Extremophiles">
        <title>Thermotomaculum hydrothermale gen. nov., sp. nov., a novel heterotrophic thermophile within the phylum Acidobacteria from a deep-sea hydrothermal vent chimney in the Southern Okinawa Trough.</title>
        <authorList>
            <person name="Izumi H."/>
            <person name="Nunoura T."/>
            <person name="Miyazaki M."/>
            <person name="Mino S."/>
            <person name="Toki T."/>
            <person name="Takai K."/>
            <person name="Sako Y."/>
            <person name="Sawabe T."/>
            <person name="Nakagawa S."/>
        </authorList>
    </citation>
    <scope>NUCLEOTIDE SEQUENCE [LARGE SCALE GENOMIC DNA]</scope>
    <source>
        <strain evidence="11 12">AC55</strain>
    </source>
</reference>
<feature type="domain" description="RNA polymerase sigma factor 54 core-binding" evidence="10">
    <location>
        <begin position="110"/>
        <end position="309"/>
    </location>
</feature>
<sequence>MAFIEQNLKQKLDLRLSQKLALTPALQQAIKLLQLTVPELQQEIKKELLENPLLEEVRDIEEKEPEQKKEETNDLLHEKDINIEDFFRDYFDDQYVPKSRNKEYEDNDFNYENFVSKPQSLKEYLEWQAGINIEDEKVYNAVLMIIPYIDDNGYLKVPEELKTRYQNVIDYLSNELKLEKSLIEDAIKEIQKFDPTGVGATSVEECLWLQSCYLGFEKDEILRKMIFNHLEDIASNQTSKIALVLGITEEDVKNYIDFIKKLEPKPGRKYASERTQYIIPDVIVFKVDDEYYVDLNEDGIPGLKVNRQYAEMLKNRDKIEKETEAYIKEKLKSALWLIKSIHNRQKTILKVAKSIVNRQRDFFDFGVEYMKPLTLKDIADELGIHESTVARVVKNKYMQTPRGVFELKYFFSSKLGTSSGIDVSAMAVKEKIRRIIENENKNKPYSDSEIVKILLSQGIKIARRTVAKYREELGIESSSKRKIYYRRKYEN</sequence>
<dbReference type="PANTHER" id="PTHR32248">
    <property type="entry name" value="RNA POLYMERASE SIGMA-54 FACTOR"/>
    <property type="match status" value="1"/>
</dbReference>
<dbReference type="GO" id="GO:0003677">
    <property type="term" value="F:DNA binding"/>
    <property type="evidence" value="ECO:0007669"/>
    <property type="project" value="UniProtKB-KW"/>
</dbReference>
<organism evidence="11 12">
    <name type="scientific">Thermotomaculum hydrothermale</name>
    <dbReference type="NCBI Taxonomy" id="981385"/>
    <lineage>
        <taxon>Bacteria</taxon>
        <taxon>Pseudomonadati</taxon>
        <taxon>Acidobacteriota</taxon>
        <taxon>Holophagae</taxon>
        <taxon>Thermotomaculales</taxon>
        <taxon>Thermotomaculaceae</taxon>
        <taxon>Thermotomaculum</taxon>
    </lineage>
</organism>
<dbReference type="InterPro" id="IPR007046">
    <property type="entry name" value="RNA_pol_sigma_54_core-bd"/>
</dbReference>
<dbReference type="InterPro" id="IPR007634">
    <property type="entry name" value="RNA_pol_sigma_54_DNA-bd"/>
</dbReference>
<keyword evidence="3" id="KW-0808">Transferase</keyword>
<comment type="similarity">
    <text evidence="1">Belongs to the sigma-54 factor family.</text>
</comment>
<evidence type="ECO:0000313" key="12">
    <source>
        <dbReference type="Proteomes" id="UP000595564"/>
    </source>
</evidence>
<keyword evidence="4" id="KW-0548">Nucleotidyltransferase</keyword>
<dbReference type="PIRSF" id="PIRSF000774">
    <property type="entry name" value="RpoN"/>
    <property type="match status" value="1"/>
</dbReference>
<dbReference type="InterPro" id="IPR000394">
    <property type="entry name" value="RNA_pol_sigma_54"/>
</dbReference>
<evidence type="ECO:0000256" key="2">
    <source>
        <dbReference type="ARBA" id="ARBA00022478"/>
    </source>
</evidence>
<dbReference type="GO" id="GO:0001216">
    <property type="term" value="F:DNA-binding transcription activator activity"/>
    <property type="evidence" value="ECO:0007669"/>
    <property type="project" value="InterPro"/>
</dbReference>
<gene>
    <name evidence="11" type="primary">rpoN</name>
    <name evidence="11" type="ORF">TTHT_0735</name>
</gene>
<evidence type="ECO:0000259" key="9">
    <source>
        <dbReference type="Pfam" id="PF04552"/>
    </source>
</evidence>
<proteinExistence type="inferred from homology"/>
<evidence type="ECO:0000313" key="11">
    <source>
        <dbReference type="EMBL" id="BBB32304.1"/>
    </source>
</evidence>
<keyword evidence="6" id="KW-0731">Sigma factor</keyword>
<dbReference type="RefSeq" id="WP_201328649.1">
    <property type="nucleotide sequence ID" value="NZ_AP017470.1"/>
</dbReference>
<dbReference type="AlphaFoldDB" id="A0A7R6PGQ9"/>
<evidence type="ECO:0000256" key="4">
    <source>
        <dbReference type="ARBA" id="ARBA00022695"/>
    </source>
</evidence>
<dbReference type="Gene3D" id="1.10.10.1330">
    <property type="entry name" value="RNA polymerase sigma-54 factor, core-binding domain"/>
    <property type="match status" value="1"/>
</dbReference>
<dbReference type="PROSITE" id="PS50044">
    <property type="entry name" value="SIGMA54_3"/>
    <property type="match status" value="1"/>
</dbReference>
<evidence type="ECO:0000256" key="7">
    <source>
        <dbReference type="ARBA" id="ARBA00023125"/>
    </source>
</evidence>
<dbReference type="PRINTS" id="PR00045">
    <property type="entry name" value="SIGMA54FCT"/>
</dbReference>
<dbReference type="PROSITE" id="PS00718">
    <property type="entry name" value="SIGMA54_2"/>
    <property type="match status" value="1"/>
</dbReference>
<evidence type="ECO:0000256" key="8">
    <source>
        <dbReference type="ARBA" id="ARBA00023163"/>
    </source>
</evidence>
<evidence type="ECO:0000256" key="1">
    <source>
        <dbReference type="ARBA" id="ARBA00008798"/>
    </source>
</evidence>